<evidence type="ECO:0000313" key="2">
    <source>
        <dbReference type="Proteomes" id="UP001163324"/>
    </source>
</evidence>
<gene>
    <name evidence="1" type="ORF">N3K66_007692</name>
</gene>
<protein>
    <submittedName>
        <fullName evidence="1">Uncharacterized protein</fullName>
    </submittedName>
</protein>
<dbReference type="EMBL" id="CM047946">
    <property type="protein sequence ID" value="KAI9897836.1"/>
    <property type="molecule type" value="Genomic_DNA"/>
</dbReference>
<name>A0ACC0UUQ9_9HYPO</name>
<dbReference type="Proteomes" id="UP001163324">
    <property type="component" value="Chromosome 7"/>
</dbReference>
<sequence>MEVATPPPPPTRTASAPKAFKAVSESIRERETFKYNSHISTDCRRNDPENPIPSSSIHSSSDSILTALAQLGIHQTGAERAFVSLFDTAYQYILAEATPTMPLTPQLPSDQCPLPLTLCNTAIPREDGICDHVLYHNSDPVSCNGPRDGQDVIDVQDTKNLPVCVVRDPANDPRFTEKCFCQAMGQGAFYAGTPIQTRRGINIGVYCVLSSMGDLPWCDEKSRCLTDISETIMQHLEANRSKLSYRRNERMNRGLRSFIEGKSTISSWQPGLNVATPRDPSRLKGASSLVQQHLGRQDAQQEEGEGEEGEEEEEEEECVRNRGLTAQATVSTTPSKESRGPDLYNNAAADAGVAGAASSLGFSNLPIRRHRQAEHRPKAVAGAGEERGMSSDESAASVVFAKAANIIREAFEVEACLFLDVTVGSYKTVKVEIPTEENKANTAGDQASSASSSDEQSVRSPGEDIGGASEVLALSTSNASSMDSNRLDPRVGIIPKQFLAKLLRRYPNGYLFNFDAEGELQSSDSSEEDCAQHDPSTTKANVDTVTSRRTAAGLDASDIAPRHGTGKQYDRTKEASLIRHAFPGARSVIFVPVWDTKRERWLSGSFIYTLTPTRVFTDKGELSFLKVFTKLMAAEIHTVEAIHADKAKSDILGSLSHELRSPLHGVILGAELLNDTNLNVFQGNATHTIETCCRTLLDTIDHLLDYSKVNTFTVRRRRGNSDRSPRFRYNRPTQVGDDRLNRTLRLDGLVEEVVESVFAGYNFQCMSIRQLARQEQAAHVDTAAHRLLDSAQAQEQLDPIPSDLGTSTIRVGNVAVFISIDPAFDWTFRLQAGAVRRLVMNLLGNALKFTTNGCIRISLSQDSSSVKRRKNECAVKLTVQDTGKGIGEEYLRHKLFRPFTQEDELAPGTGLGLSLVKSIVSRLYGQIAVDSQVGVGTNVTVVLPLETVQQHVELSGEDEAFHDQVKDLKQLRIRVTGFKNNGNRNISRDDGGRAVVEDICRRVLSLDIISDEQAQPLMPDIVLWSEDALPKEIDDITKLSNVPNIVVCQNALVAYQRLKAYESADQGGICEFISQPIGPRKLAKFIHLAYKRWMELPAQQVTTSRPRGPSREPSAYAVTKISQGQKPEEKGGSPANSLRHAHLDQPEPLPDSSASQDARKPGTVLENISEIPVEDEIKSKILLVDDNPINLKILSAHMGKLGFSYEAATNGKEAVEEYMKNHRKFAAVFMDISMPVMDGLEASRCIRAYEHRSQLDSVRILTLTGLASDSVRQEALDSGVDAFLTKPVRLQALSEVMKSMKIYDLCAD</sequence>
<organism evidence="1 2">
    <name type="scientific">Trichothecium roseum</name>
    <dbReference type="NCBI Taxonomy" id="47278"/>
    <lineage>
        <taxon>Eukaryota</taxon>
        <taxon>Fungi</taxon>
        <taxon>Dikarya</taxon>
        <taxon>Ascomycota</taxon>
        <taxon>Pezizomycotina</taxon>
        <taxon>Sordariomycetes</taxon>
        <taxon>Hypocreomycetidae</taxon>
        <taxon>Hypocreales</taxon>
        <taxon>Hypocreales incertae sedis</taxon>
        <taxon>Trichothecium</taxon>
    </lineage>
</organism>
<accession>A0ACC0UUQ9</accession>
<keyword evidence="2" id="KW-1185">Reference proteome</keyword>
<proteinExistence type="predicted"/>
<comment type="caution">
    <text evidence="1">The sequence shown here is derived from an EMBL/GenBank/DDBJ whole genome shotgun (WGS) entry which is preliminary data.</text>
</comment>
<reference evidence="1" key="1">
    <citation type="submission" date="2022-10" db="EMBL/GenBank/DDBJ databases">
        <title>Complete Genome of Trichothecium roseum strain YXFP-22015, a Plant Pathogen Isolated from Citrus.</title>
        <authorList>
            <person name="Wang Y."/>
            <person name="Zhu L."/>
        </authorList>
    </citation>
    <scope>NUCLEOTIDE SEQUENCE</scope>
    <source>
        <strain evidence="1">YXFP-22015</strain>
    </source>
</reference>
<evidence type="ECO:0000313" key="1">
    <source>
        <dbReference type="EMBL" id="KAI9897836.1"/>
    </source>
</evidence>